<dbReference type="PANTHER" id="PTHR24320">
    <property type="entry name" value="RETINOL DEHYDROGENASE"/>
    <property type="match status" value="1"/>
</dbReference>
<dbReference type="InterPro" id="IPR036291">
    <property type="entry name" value="NAD(P)-bd_dom_sf"/>
</dbReference>
<dbReference type="Proteomes" id="UP000194280">
    <property type="component" value="Unassembled WGS sequence"/>
</dbReference>
<comment type="caution">
    <text evidence="3">The sequence shown here is derived from an EMBL/GenBank/DDBJ whole genome shotgun (WGS) entry which is preliminary data.</text>
</comment>
<keyword evidence="2" id="KW-0560">Oxidoreductase</keyword>
<dbReference type="InterPro" id="IPR002347">
    <property type="entry name" value="SDR_fam"/>
</dbReference>
<dbReference type="EMBL" id="MUNK01000058">
    <property type="protein sequence ID" value="OTA34494.1"/>
    <property type="molecule type" value="Genomic_DNA"/>
</dbReference>
<dbReference type="VEuPathDB" id="FungiDB:BTJ68_04056"/>
<organism evidence="3 4">
    <name type="scientific">Hortaea werneckii EXF-2000</name>
    <dbReference type="NCBI Taxonomy" id="1157616"/>
    <lineage>
        <taxon>Eukaryota</taxon>
        <taxon>Fungi</taxon>
        <taxon>Dikarya</taxon>
        <taxon>Ascomycota</taxon>
        <taxon>Pezizomycotina</taxon>
        <taxon>Dothideomycetes</taxon>
        <taxon>Dothideomycetidae</taxon>
        <taxon>Mycosphaerellales</taxon>
        <taxon>Teratosphaeriaceae</taxon>
        <taxon>Hortaea</taxon>
    </lineage>
</organism>
<evidence type="ECO:0008006" key="5">
    <source>
        <dbReference type="Google" id="ProtNLM"/>
    </source>
</evidence>
<dbReference type="PRINTS" id="PR00081">
    <property type="entry name" value="GDHRDH"/>
</dbReference>
<name>A0A1Z5TEP6_HORWE</name>
<dbReference type="InParanoid" id="A0A1Z5TEP6"/>
<dbReference type="AlphaFoldDB" id="A0A1Z5TEP6"/>
<dbReference type="OrthoDB" id="191139at2759"/>
<dbReference type="Pfam" id="PF00106">
    <property type="entry name" value="adh_short"/>
    <property type="match status" value="1"/>
</dbReference>
<dbReference type="GO" id="GO:0016491">
    <property type="term" value="F:oxidoreductase activity"/>
    <property type="evidence" value="ECO:0007669"/>
    <property type="project" value="UniProtKB-KW"/>
</dbReference>
<sequence length="392" mass="43217">MWTAFSAAFSVKSQALCVVISEMAFPDDASDLERRRRRRLAMLTSQMQYDSDMSRYAEVHKNRTGPGDARPTALQIFEDEGLLGKLTDRVFLVTGTSSGIGVETLRALYATGGHVFGTVRDMTKGQNVVDEIQGSTKGGKITLIEMEMDSLASIKKGAAQIMELTKQLNVLVCNAGVMATPEGKTKDGFETQFGTNHIGHFYLFQLLKPLMLQSATPSFPSRVVSVSSIGHRTAGIRFFDYNFSEKGSYKPWEAYGQAKTANIWFSNYIDRHYGARGLHSTSLHPGGIMSGLQIHIDPAQKARWDTPEVRAYLKSPAQGAATSVYAALSEEWKHKGGRYLSDCVEQAACKGGDAISNPGDDGYAEWAYDVDGEERLWRDSLKMVGMSDEEKE</sequence>
<dbReference type="PANTHER" id="PTHR24320:SF272">
    <property type="entry name" value="NAD(P)-BINDING ROSSMANN-FOLD SUPERFAMILY PROTEIN"/>
    <property type="match status" value="1"/>
</dbReference>
<gene>
    <name evidence="3" type="ORF">BTJ68_04056</name>
</gene>
<proteinExistence type="inferred from homology"/>
<evidence type="ECO:0000256" key="1">
    <source>
        <dbReference type="ARBA" id="ARBA00006484"/>
    </source>
</evidence>
<comment type="similarity">
    <text evidence="1">Belongs to the short-chain dehydrogenases/reductases (SDR) family.</text>
</comment>
<dbReference type="CDD" id="cd05327">
    <property type="entry name" value="retinol-DH_like_SDR_c_like"/>
    <property type="match status" value="1"/>
</dbReference>
<dbReference type="STRING" id="1157616.A0A1Z5TEP6"/>
<protein>
    <recommendedName>
        <fullName evidence="5">Oxidoreductase</fullName>
    </recommendedName>
</protein>
<keyword evidence="4" id="KW-1185">Reference proteome</keyword>
<dbReference type="SUPFAM" id="SSF51735">
    <property type="entry name" value="NAD(P)-binding Rossmann-fold domains"/>
    <property type="match status" value="1"/>
</dbReference>
<evidence type="ECO:0000256" key="2">
    <source>
        <dbReference type="ARBA" id="ARBA00023002"/>
    </source>
</evidence>
<dbReference type="Gene3D" id="3.40.50.720">
    <property type="entry name" value="NAD(P)-binding Rossmann-like Domain"/>
    <property type="match status" value="1"/>
</dbReference>
<reference evidence="3 4" key="1">
    <citation type="submission" date="2017-01" db="EMBL/GenBank/DDBJ databases">
        <title>The recent genome duplication of the halophilic yeast Hortaea werneckii: insights from long-read sequencing.</title>
        <authorList>
            <person name="Sinha S."/>
            <person name="Flibotte S."/>
            <person name="Neira M."/>
            <person name="Lenassi M."/>
            <person name="Gostincar C."/>
            <person name="Stajich J.E."/>
            <person name="Nislow C.E."/>
        </authorList>
    </citation>
    <scope>NUCLEOTIDE SEQUENCE [LARGE SCALE GENOMIC DNA]</scope>
    <source>
        <strain evidence="3 4">EXF-2000</strain>
    </source>
</reference>
<evidence type="ECO:0000313" key="4">
    <source>
        <dbReference type="Proteomes" id="UP000194280"/>
    </source>
</evidence>
<evidence type="ECO:0000313" key="3">
    <source>
        <dbReference type="EMBL" id="OTA34494.1"/>
    </source>
</evidence>
<accession>A0A1Z5TEP6</accession>